<dbReference type="AlphaFoldDB" id="A0A821Z165"/>
<evidence type="ECO:0000256" key="1">
    <source>
        <dbReference type="SAM" id="MobiDB-lite"/>
    </source>
</evidence>
<name>A0A821Z165_9BILA</name>
<comment type="caution">
    <text evidence="2">The sequence shown here is derived from an EMBL/GenBank/DDBJ whole genome shotgun (WGS) entry which is preliminary data.</text>
</comment>
<feature type="non-terminal residue" evidence="2">
    <location>
        <position position="1"/>
    </location>
</feature>
<reference evidence="2" key="1">
    <citation type="submission" date="2021-02" db="EMBL/GenBank/DDBJ databases">
        <authorList>
            <person name="Nowell W R."/>
        </authorList>
    </citation>
    <scope>NUCLEOTIDE SEQUENCE</scope>
</reference>
<evidence type="ECO:0000313" key="3">
    <source>
        <dbReference type="Proteomes" id="UP000663848"/>
    </source>
</evidence>
<dbReference type="EMBL" id="CAJOBR010027534">
    <property type="protein sequence ID" value="CAF4976821.1"/>
    <property type="molecule type" value="Genomic_DNA"/>
</dbReference>
<feature type="compositionally biased region" description="Basic and acidic residues" evidence="1">
    <location>
        <begin position="8"/>
        <end position="21"/>
    </location>
</feature>
<gene>
    <name evidence="2" type="ORF">QYT958_LOCUS35766</name>
</gene>
<sequence>MIYIETKQNPRSDQGRTERYEPSLSLHSKVDNDGKQLEKQSNFDAILTTPNREKSQKLSNKRRGEKSAWNKRR</sequence>
<feature type="compositionally biased region" description="Basic and acidic residues" evidence="1">
    <location>
        <begin position="28"/>
        <end position="38"/>
    </location>
</feature>
<feature type="compositionally biased region" description="Basic residues" evidence="1">
    <location>
        <begin position="59"/>
        <end position="73"/>
    </location>
</feature>
<accession>A0A821Z165</accession>
<evidence type="ECO:0000313" key="2">
    <source>
        <dbReference type="EMBL" id="CAF4976821.1"/>
    </source>
</evidence>
<protein>
    <submittedName>
        <fullName evidence="2">Uncharacterized protein</fullName>
    </submittedName>
</protein>
<dbReference type="Proteomes" id="UP000663848">
    <property type="component" value="Unassembled WGS sequence"/>
</dbReference>
<proteinExistence type="predicted"/>
<organism evidence="2 3">
    <name type="scientific">Rotaria socialis</name>
    <dbReference type="NCBI Taxonomy" id="392032"/>
    <lineage>
        <taxon>Eukaryota</taxon>
        <taxon>Metazoa</taxon>
        <taxon>Spiralia</taxon>
        <taxon>Gnathifera</taxon>
        <taxon>Rotifera</taxon>
        <taxon>Eurotatoria</taxon>
        <taxon>Bdelloidea</taxon>
        <taxon>Philodinida</taxon>
        <taxon>Philodinidae</taxon>
        <taxon>Rotaria</taxon>
    </lineage>
</organism>
<feature type="region of interest" description="Disordered" evidence="1">
    <location>
        <begin position="1"/>
        <end position="73"/>
    </location>
</feature>